<proteinExistence type="inferred from homology"/>
<sequence length="295" mass="32669">MEFALSLFVLILGCSALCLADIQKRGDCCVSSAADVARGWKTPCVRTRYYYKWYRCSWYYICKRKVAVKTNYCCEGQTLEGRKCLLPKIETTTQSSSTENSNTTSSADVAKCGQSKYPDAGGSQLRQIIGGKTSKENEFPWQSQPINNDIAIVILDKAIDFNPDVQPICLPKKDKNYYDNKSVIVSGWGGGTISVLLQYAQLSVLSQVDCRRIRVFRNLSDKMLCAADDDGYTSKDSCQGDSGGPLAYKNPNKGGTFELVGIVSWGYGCAAGYPGVYTRVSEYLDWIEPVVEKHD</sequence>
<reference evidence="5" key="1">
    <citation type="journal article" date="2023" name="Mol. Biol. Evol.">
        <title>Third-Generation Sequencing Reveals the Adaptive Role of the Epigenome in Three Deep-Sea Polychaetes.</title>
        <authorList>
            <person name="Perez M."/>
            <person name="Aroh O."/>
            <person name="Sun Y."/>
            <person name="Lan Y."/>
            <person name="Juniper S.K."/>
            <person name="Young C.R."/>
            <person name="Angers B."/>
            <person name="Qian P.Y."/>
        </authorList>
    </citation>
    <scope>NUCLEOTIDE SEQUENCE</scope>
    <source>
        <strain evidence="5">P08H-3</strain>
    </source>
</reference>
<dbReference type="InterPro" id="IPR033116">
    <property type="entry name" value="TRYPSIN_SER"/>
</dbReference>
<dbReference type="InterPro" id="IPR009003">
    <property type="entry name" value="Peptidase_S1_PA"/>
</dbReference>
<evidence type="ECO:0000256" key="3">
    <source>
        <dbReference type="SAM" id="SignalP"/>
    </source>
</evidence>
<dbReference type="Pfam" id="PF00089">
    <property type="entry name" value="Trypsin"/>
    <property type="match status" value="1"/>
</dbReference>
<dbReference type="Gene3D" id="2.40.10.10">
    <property type="entry name" value="Trypsin-like serine proteases"/>
    <property type="match status" value="2"/>
</dbReference>
<feature type="chain" id="PRO_5042250182" description="Peptidase S1 domain-containing protein" evidence="3">
    <location>
        <begin position="21"/>
        <end position="295"/>
    </location>
</feature>
<keyword evidence="1" id="KW-1015">Disulfide bond</keyword>
<feature type="signal peptide" evidence="3">
    <location>
        <begin position="1"/>
        <end position="20"/>
    </location>
</feature>
<dbReference type="GO" id="GO:0004252">
    <property type="term" value="F:serine-type endopeptidase activity"/>
    <property type="evidence" value="ECO:0007669"/>
    <property type="project" value="InterPro"/>
</dbReference>
<evidence type="ECO:0000313" key="5">
    <source>
        <dbReference type="EMBL" id="KAK2169063.1"/>
    </source>
</evidence>
<dbReference type="Proteomes" id="UP001208570">
    <property type="component" value="Unassembled WGS sequence"/>
</dbReference>
<name>A0AAD9KEK9_9ANNE</name>
<accession>A0AAD9KEK9</accession>
<feature type="domain" description="Peptidase S1" evidence="4">
    <location>
        <begin position="11"/>
        <end position="292"/>
    </location>
</feature>
<keyword evidence="3" id="KW-0732">Signal</keyword>
<dbReference type="SMART" id="SM00020">
    <property type="entry name" value="Tryp_SPc"/>
    <property type="match status" value="1"/>
</dbReference>
<dbReference type="InterPro" id="IPR043504">
    <property type="entry name" value="Peptidase_S1_PA_chymotrypsin"/>
</dbReference>
<dbReference type="InterPro" id="IPR001314">
    <property type="entry name" value="Peptidase_S1A"/>
</dbReference>
<gene>
    <name evidence="5" type="ORF">LSH36_12g05014</name>
</gene>
<organism evidence="5 6">
    <name type="scientific">Paralvinella palmiformis</name>
    <dbReference type="NCBI Taxonomy" id="53620"/>
    <lineage>
        <taxon>Eukaryota</taxon>
        <taxon>Metazoa</taxon>
        <taxon>Spiralia</taxon>
        <taxon>Lophotrochozoa</taxon>
        <taxon>Annelida</taxon>
        <taxon>Polychaeta</taxon>
        <taxon>Sedentaria</taxon>
        <taxon>Canalipalpata</taxon>
        <taxon>Terebellida</taxon>
        <taxon>Terebelliformia</taxon>
        <taxon>Alvinellidae</taxon>
        <taxon>Paralvinella</taxon>
    </lineage>
</organism>
<keyword evidence="6" id="KW-1185">Reference proteome</keyword>
<evidence type="ECO:0000256" key="2">
    <source>
        <dbReference type="ARBA" id="ARBA00024195"/>
    </source>
</evidence>
<dbReference type="PANTHER" id="PTHR24252:SF7">
    <property type="entry name" value="HYALIN"/>
    <property type="match status" value="1"/>
</dbReference>
<dbReference type="PRINTS" id="PR00722">
    <property type="entry name" value="CHYMOTRYPSIN"/>
</dbReference>
<dbReference type="AlphaFoldDB" id="A0AAD9KEK9"/>
<protein>
    <recommendedName>
        <fullName evidence="4">Peptidase S1 domain-containing protein</fullName>
    </recommendedName>
</protein>
<comment type="caution">
    <text evidence="5">The sequence shown here is derived from an EMBL/GenBank/DDBJ whole genome shotgun (WGS) entry which is preliminary data.</text>
</comment>
<dbReference type="PROSITE" id="PS50240">
    <property type="entry name" value="TRYPSIN_DOM"/>
    <property type="match status" value="1"/>
</dbReference>
<dbReference type="GO" id="GO:0006508">
    <property type="term" value="P:proteolysis"/>
    <property type="evidence" value="ECO:0007669"/>
    <property type="project" value="InterPro"/>
</dbReference>
<dbReference type="PANTHER" id="PTHR24252">
    <property type="entry name" value="ACROSIN-RELATED"/>
    <property type="match status" value="1"/>
</dbReference>
<dbReference type="EMBL" id="JAODUP010000012">
    <property type="protein sequence ID" value="KAK2169063.1"/>
    <property type="molecule type" value="Genomic_DNA"/>
</dbReference>
<dbReference type="CDD" id="cd00190">
    <property type="entry name" value="Tryp_SPc"/>
    <property type="match status" value="1"/>
</dbReference>
<dbReference type="FunFam" id="2.40.10.10:FF:000002">
    <property type="entry name" value="Transmembrane protease serine"/>
    <property type="match status" value="1"/>
</dbReference>
<comment type="similarity">
    <text evidence="2">Belongs to the peptidase S1 family. CLIP subfamily.</text>
</comment>
<dbReference type="PROSITE" id="PS00135">
    <property type="entry name" value="TRYPSIN_SER"/>
    <property type="match status" value="1"/>
</dbReference>
<dbReference type="SUPFAM" id="SSF50494">
    <property type="entry name" value="Trypsin-like serine proteases"/>
    <property type="match status" value="1"/>
</dbReference>
<evidence type="ECO:0000256" key="1">
    <source>
        <dbReference type="ARBA" id="ARBA00023157"/>
    </source>
</evidence>
<evidence type="ECO:0000313" key="6">
    <source>
        <dbReference type="Proteomes" id="UP001208570"/>
    </source>
</evidence>
<evidence type="ECO:0000259" key="4">
    <source>
        <dbReference type="PROSITE" id="PS50240"/>
    </source>
</evidence>
<dbReference type="InterPro" id="IPR001254">
    <property type="entry name" value="Trypsin_dom"/>
</dbReference>